<evidence type="ECO:0000313" key="3">
    <source>
        <dbReference type="Proteomes" id="UP001596105"/>
    </source>
</evidence>
<feature type="region of interest" description="Disordered" evidence="1">
    <location>
        <begin position="182"/>
        <end position="203"/>
    </location>
</feature>
<sequence>MAEKVGEKFRGHPELEPSGKLSIIGQACCDAERMSAYVRRRNPQAPKVAEAYLRIGQRYGIRGDVAFCQTAIETRGWTSGVTGPWWAPLGADRWTEESSIETRMRLLYAMATSWPLPEGSDLSTKDAEVLEREGWRGAVLCWEDLGGKWSRSVQSYRYGHDIAAMWRSMLAWRGKGEVVMERAASGQEGQGRRETARDRVSGVDWSPFGTADMKWLQAEGLLPAPAPHPDRKVTWAELATALRGWENRAAAGTMERNDSSRKEG</sequence>
<name>A0ABW0M0W9_9BACL</name>
<gene>
    <name evidence="2" type="ORF">ACFPPD_17335</name>
</gene>
<proteinExistence type="predicted"/>
<comment type="caution">
    <text evidence="2">The sequence shown here is derived from an EMBL/GenBank/DDBJ whole genome shotgun (WGS) entry which is preliminary data.</text>
</comment>
<dbReference type="EMBL" id="JBHSMH010000064">
    <property type="protein sequence ID" value="MFC5470461.1"/>
    <property type="molecule type" value="Genomic_DNA"/>
</dbReference>
<dbReference type="RefSeq" id="WP_209751292.1">
    <property type="nucleotide sequence ID" value="NZ_JBHSMH010000064.1"/>
</dbReference>
<evidence type="ECO:0000256" key="1">
    <source>
        <dbReference type="SAM" id="MobiDB-lite"/>
    </source>
</evidence>
<dbReference type="Proteomes" id="UP001596105">
    <property type="component" value="Unassembled WGS sequence"/>
</dbReference>
<feature type="compositionally biased region" description="Basic and acidic residues" evidence="1">
    <location>
        <begin position="190"/>
        <end position="201"/>
    </location>
</feature>
<accession>A0ABW0M0W9</accession>
<reference evidence="3" key="1">
    <citation type="journal article" date="2019" name="Int. J. Syst. Evol. Microbiol.">
        <title>The Global Catalogue of Microorganisms (GCM) 10K type strain sequencing project: providing services to taxonomists for standard genome sequencing and annotation.</title>
        <authorList>
            <consortium name="The Broad Institute Genomics Platform"/>
            <consortium name="The Broad Institute Genome Sequencing Center for Infectious Disease"/>
            <person name="Wu L."/>
            <person name="Ma J."/>
        </authorList>
    </citation>
    <scope>NUCLEOTIDE SEQUENCE [LARGE SCALE GENOMIC DNA]</scope>
    <source>
        <strain evidence="3">CCUG 57113</strain>
    </source>
</reference>
<evidence type="ECO:0000313" key="2">
    <source>
        <dbReference type="EMBL" id="MFC5470461.1"/>
    </source>
</evidence>
<keyword evidence="3" id="KW-1185">Reference proteome</keyword>
<organism evidence="2 3">
    <name type="scientific">Cohnella suwonensis</name>
    <dbReference type="NCBI Taxonomy" id="696072"/>
    <lineage>
        <taxon>Bacteria</taxon>
        <taxon>Bacillati</taxon>
        <taxon>Bacillota</taxon>
        <taxon>Bacilli</taxon>
        <taxon>Bacillales</taxon>
        <taxon>Paenibacillaceae</taxon>
        <taxon>Cohnella</taxon>
    </lineage>
</organism>
<protein>
    <submittedName>
        <fullName evidence="2">Glucosaminidase domain-containing protein</fullName>
    </submittedName>
</protein>